<dbReference type="PROSITE" id="PS50835">
    <property type="entry name" value="IG_LIKE"/>
    <property type="match status" value="1"/>
</dbReference>
<feature type="domain" description="Ig-like" evidence="2">
    <location>
        <begin position="146"/>
        <end position="285"/>
    </location>
</feature>
<proteinExistence type="predicted"/>
<dbReference type="AlphaFoldDB" id="A0A6V7Y4V6"/>
<feature type="signal peptide" evidence="1">
    <location>
        <begin position="1"/>
        <end position="18"/>
    </location>
</feature>
<dbReference type="SUPFAM" id="SSF48726">
    <property type="entry name" value="Immunoglobulin"/>
    <property type="match status" value="2"/>
</dbReference>
<dbReference type="CDD" id="cd00096">
    <property type="entry name" value="Ig"/>
    <property type="match status" value="1"/>
</dbReference>
<comment type="caution">
    <text evidence="3">The sequence shown here is derived from an EMBL/GenBank/DDBJ whole genome shotgun (WGS) entry which is preliminary data.</text>
</comment>
<dbReference type="Proteomes" id="UP000580250">
    <property type="component" value="Unassembled WGS sequence"/>
</dbReference>
<reference evidence="3 4" key="1">
    <citation type="submission" date="2020-08" db="EMBL/GenBank/DDBJ databases">
        <authorList>
            <person name="Koutsovoulos G."/>
            <person name="Danchin GJ E."/>
        </authorList>
    </citation>
    <scope>NUCLEOTIDE SEQUENCE [LARGE SCALE GENOMIC DNA]</scope>
</reference>
<dbReference type="GO" id="GO:0032589">
    <property type="term" value="C:neuron projection membrane"/>
    <property type="evidence" value="ECO:0007669"/>
    <property type="project" value="TreeGrafter"/>
</dbReference>
<accession>A0A6V7Y4V6</accession>
<dbReference type="InterPro" id="IPR037448">
    <property type="entry name" value="Zig-8"/>
</dbReference>
<evidence type="ECO:0000313" key="4">
    <source>
        <dbReference type="Proteomes" id="UP000580250"/>
    </source>
</evidence>
<dbReference type="InterPro" id="IPR007110">
    <property type="entry name" value="Ig-like_dom"/>
</dbReference>
<organism evidence="3 4">
    <name type="scientific">Meloidogyne enterolobii</name>
    <name type="common">Root-knot nematode worm</name>
    <name type="synonym">Meloidogyne mayaguensis</name>
    <dbReference type="NCBI Taxonomy" id="390850"/>
    <lineage>
        <taxon>Eukaryota</taxon>
        <taxon>Metazoa</taxon>
        <taxon>Ecdysozoa</taxon>
        <taxon>Nematoda</taxon>
        <taxon>Chromadorea</taxon>
        <taxon>Rhabditida</taxon>
        <taxon>Tylenchina</taxon>
        <taxon>Tylenchomorpha</taxon>
        <taxon>Tylenchoidea</taxon>
        <taxon>Meloidogynidae</taxon>
        <taxon>Meloidogyninae</taxon>
        <taxon>Meloidogyne</taxon>
    </lineage>
</organism>
<dbReference type="InterPro" id="IPR013783">
    <property type="entry name" value="Ig-like_fold"/>
</dbReference>
<dbReference type="EMBL" id="CAJEWN010003153">
    <property type="protein sequence ID" value="CAD2206699.1"/>
    <property type="molecule type" value="Genomic_DNA"/>
</dbReference>
<dbReference type="PANTHER" id="PTHR23279:SF36">
    <property type="entry name" value="DEFECTIVE PROBOSCIS EXTENSION RESPONSE 9, ISOFORM A"/>
    <property type="match status" value="1"/>
</dbReference>
<gene>
    <name evidence="3" type="ORF">MENT_LOCUS60590</name>
</gene>
<name>A0A6V7Y4V6_MELEN</name>
<dbReference type="GO" id="GO:0050808">
    <property type="term" value="P:synapse organization"/>
    <property type="evidence" value="ECO:0007669"/>
    <property type="project" value="TreeGrafter"/>
</dbReference>
<sequence>MFNIFNLFLSGFLINIFGNISFSSSSTTTTNHHQLSISECLRLEQTFNNHQNKNKKSQIISVIEGMPAYFHCPRLFKENEEENNLKIAWTRIRDMALLAVGASSFTADFRFQVSKPRDKYSDWVLILRRTELDDKGCYICEINTEPSSIVIPIYLKVIKLGEEKRMEKQKLIKKQNKEYKAKLESRIEEGTILLLNCTIERIKENNNENYFNVNLINSTEEKEENSSFFWPNIVWSKDEKLLDLEENENKKYSTNINFINNNHNSAIYTLRIKYLNSKDNGIYKCEGDRIIKSEQIVYLPLLNNNSSFKTKFNFYFYLFLYLFLNLIFN</sequence>
<keyword evidence="1" id="KW-0732">Signal</keyword>
<evidence type="ECO:0000313" key="3">
    <source>
        <dbReference type="EMBL" id="CAD2206699.1"/>
    </source>
</evidence>
<protein>
    <recommendedName>
        <fullName evidence="2">Ig-like domain-containing protein</fullName>
    </recommendedName>
</protein>
<feature type="chain" id="PRO_5027972703" description="Ig-like domain-containing protein" evidence="1">
    <location>
        <begin position="19"/>
        <end position="329"/>
    </location>
</feature>
<dbReference type="OrthoDB" id="190835at2759"/>
<dbReference type="Gene3D" id="2.60.40.10">
    <property type="entry name" value="Immunoglobulins"/>
    <property type="match status" value="2"/>
</dbReference>
<evidence type="ECO:0000256" key="1">
    <source>
        <dbReference type="SAM" id="SignalP"/>
    </source>
</evidence>
<dbReference type="InterPro" id="IPR036179">
    <property type="entry name" value="Ig-like_dom_sf"/>
</dbReference>
<dbReference type="PANTHER" id="PTHR23279">
    <property type="entry name" value="DEFECTIVE PROBOSCIS EXTENSION RESPONSE DPR -RELATED"/>
    <property type="match status" value="1"/>
</dbReference>
<evidence type="ECO:0000259" key="2">
    <source>
        <dbReference type="PROSITE" id="PS50835"/>
    </source>
</evidence>